<sequence length="168" mass="18131">MQIAYLKSADGVDVNATLAELAARLIDQGLQVVGTTQTNTARTDTHKCDMDVRVLPDGEIIRISQNLGPKSRGCQLDPDALEQAVAATLTRLEKADLLIINKFGKHEADGRGFREVIAAALELNIPVLVGTNGLNLQAFLEFTDHSASELPADIEQLTAWANTLRRAA</sequence>
<reference evidence="2" key="1">
    <citation type="submission" date="2017-05" db="EMBL/GenBank/DDBJ databases">
        <authorList>
            <person name="Rodrigo-Torres L."/>
            <person name="Arahal R. D."/>
            <person name="Lucena T."/>
        </authorList>
    </citation>
    <scope>NUCLEOTIDE SEQUENCE [LARGE SCALE GENOMIC DNA]</scope>
    <source>
        <strain evidence="2">CECT 8649</strain>
    </source>
</reference>
<evidence type="ECO:0000313" key="1">
    <source>
        <dbReference type="EMBL" id="SMX27446.1"/>
    </source>
</evidence>
<protein>
    <recommendedName>
        <fullName evidence="3">3-dehydroquinate dehydratase</fullName>
    </recommendedName>
</protein>
<dbReference type="Proteomes" id="UP000225972">
    <property type="component" value="Unassembled WGS sequence"/>
</dbReference>
<keyword evidence="2" id="KW-1185">Reference proteome</keyword>
<evidence type="ECO:0000313" key="2">
    <source>
        <dbReference type="Proteomes" id="UP000225972"/>
    </source>
</evidence>
<gene>
    <name evidence="1" type="ORF">TRP8649_01551</name>
</gene>
<organism evidence="1 2">
    <name type="scientific">Pelagimonas phthalicica</name>
    <dbReference type="NCBI Taxonomy" id="1037362"/>
    <lineage>
        <taxon>Bacteria</taxon>
        <taxon>Pseudomonadati</taxon>
        <taxon>Pseudomonadota</taxon>
        <taxon>Alphaproteobacteria</taxon>
        <taxon>Rhodobacterales</taxon>
        <taxon>Roseobacteraceae</taxon>
        <taxon>Pelagimonas</taxon>
    </lineage>
</organism>
<dbReference type="InterPro" id="IPR018912">
    <property type="entry name" value="DUF2478"/>
</dbReference>
<dbReference type="RefSeq" id="WP_099243627.1">
    <property type="nucleotide sequence ID" value="NZ_FXXP01000001.1"/>
</dbReference>
<proteinExistence type="predicted"/>
<evidence type="ECO:0008006" key="3">
    <source>
        <dbReference type="Google" id="ProtNLM"/>
    </source>
</evidence>
<dbReference type="InterPro" id="IPR027417">
    <property type="entry name" value="P-loop_NTPase"/>
</dbReference>
<dbReference type="Pfam" id="PF10649">
    <property type="entry name" value="DUF2478"/>
    <property type="match status" value="1"/>
</dbReference>
<name>A0A238JC79_9RHOB</name>
<accession>A0A238JC79</accession>
<dbReference type="OrthoDB" id="5918880at2"/>
<dbReference type="Gene3D" id="3.40.50.300">
    <property type="entry name" value="P-loop containing nucleotide triphosphate hydrolases"/>
    <property type="match status" value="1"/>
</dbReference>
<dbReference type="AlphaFoldDB" id="A0A238JC79"/>
<dbReference type="EMBL" id="FXXP01000001">
    <property type="protein sequence ID" value="SMX27446.1"/>
    <property type="molecule type" value="Genomic_DNA"/>
</dbReference>